<dbReference type="PROSITE" id="PS00107">
    <property type="entry name" value="PROTEIN_KINASE_ATP"/>
    <property type="match status" value="1"/>
</dbReference>
<evidence type="ECO:0000256" key="3">
    <source>
        <dbReference type="ARBA" id="ARBA00022777"/>
    </source>
</evidence>
<keyword evidence="1 9" id="KW-0808">Transferase</keyword>
<keyword evidence="2 5" id="KW-0547">Nucleotide-binding</keyword>
<dbReference type="InterPro" id="IPR000719">
    <property type="entry name" value="Prot_kinase_dom"/>
</dbReference>
<dbReference type="GO" id="GO:0005524">
    <property type="term" value="F:ATP binding"/>
    <property type="evidence" value="ECO:0007669"/>
    <property type="project" value="UniProtKB-UniRule"/>
</dbReference>
<dbReference type="AlphaFoldDB" id="A0A517MPA8"/>
<keyword evidence="7" id="KW-0472">Membrane</keyword>
<evidence type="ECO:0000256" key="2">
    <source>
        <dbReference type="ARBA" id="ARBA00022741"/>
    </source>
</evidence>
<protein>
    <submittedName>
        <fullName evidence="9">Serine/threonine-protein kinase PknL</fullName>
        <ecNumber evidence="9">2.7.11.1</ecNumber>
    </submittedName>
</protein>
<dbReference type="OrthoDB" id="6111975at2"/>
<dbReference type="SUPFAM" id="SSF56112">
    <property type="entry name" value="Protein kinase-like (PK-like)"/>
    <property type="match status" value="1"/>
</dbReference>
<dbReference type="Pfam" id="PF00069">
    <property type="entry name" value="Pkinase"/>
    <property type="match status" value="1"/>
</dbReference>
<keyword evidence="4 5" id="KW-0067">ATP-binding</keyword>
<dbReference type="KEGG" id="rml:FF011L_55240"/>
<dbReference type="Gene3D" id="1.10.510.10">
    <property type="entry name" value="Transferase(Phosphotransferase) domain 1"/>
    <property type="match status" value="1"/>
</dbReference>
<sequence>MPDQYLGPYLLQDKLGSGGMGSVYRARHAKTGQPVAVKLIAEQVADSERFRRRFSVEVETLKKLNHPNIVRLIGYGEEQGRLFYSMDIVEGPSLQQHLRKEKRLDWHVVLQIGIDICSALKHAHDLGVIHRDLKPANLLMAPDGSIQLVDFGIAKMFGAGDYTAVGSVLGTADYMAPEQAGDGKITNRTDLYALGSVMYACLAGRPPFNGKSITTVIEALRRDPPVPLDLIVPETPEELTELIHQLLSKDPQDRPPTALVVGNRLRAMRAGLEAREVQTHMDTAGQTQIEDPTDNEELDVDDEYLIKDDVSPVAGTHDQPTIDATMHSGGSAPQRNPTLKSRGGTNGNDNDGFEISSGLSQFQTVAEAERRQRTLSGTESHPAAHWLSIAGLVLLLCGLIAGGLYLIRPPTADDLYSAIAAADATGNVAESKTEIQSFLRLHGDDPRADQVRQIADAMDVESTVRKLRLRALRSGGIQHLDPPQQAFLAAALLREQDPGAARQQLQHWLTVYGHKDLPTSTEVKRLAILARSEVEALGNQHQTNNDQRAEELAELLTWANDNLPPEEQKRFYTGIIALYEDQSWASEQVKSAEAALGKQEGLDPQILVPAP</sequence>
<evidence type="ECO:0000256" key="1">
    <source>
        <dbReference type="ARBA" id="ARBA00022679"/>
    </source>
</evidence>
<dbReference type="GO" id="GO:0004674">
    <property type="term" value="F:protein serine/threonine kinase activity"/>
    <property type="evidence" value="ECO:0007669"/>
    <property type="project" value="UniProtKB-EC"/>
</dbReference>
<feature type="compositionally biased region" description="Polar residues" evidence="6">
    <location>
        <begin position="280"/>
        <end position="290"/>
    </location>
</feature>
<dbReference type="InterPro" id="IPR017441">
    <property type="entry name" value="Protein_kinase_ATP_BS"/>
</dbReference>
<gene>
    <name evidence="9" type="primary">pknL_2</name>
    <name evidence="9" type="ORF">FF011L_55240</name>
</gene>
<feature type="region of interest" description="Disordered" evidence="6">
    <location>
        <begin position="277"/>
        <end position="297"/>
    </location>
</feature>
<evidence type="ECO:0000256" key="5">
    <source>
        <dbReference type="PROSITE-ProRule" id="PRU10141"/>
    </source>
</evidence>
<accession>A0A517MPA8</accession>
<dbReference type="PANTHER" id="PTHR43289">
    <property type="entry name" value="MITOGEN-ACTIVATED PROTEIN KINASE KINASE KINASE 20-RELATED"/>
    <property type="match status" value="1"/>
</dbReference>
<evidence type="ECO:0000256" key="4">
    <source>
        <dbReference type="ARBA" id="ARBA00022840"/>
    </source>
</evidence>
<dbReference type="EC" id="2.7.11.1" evidence="9"/>
<dbReference type="CDD" id="cd14014">
    <property type="entry name" value="STKc_PknB_like"/>
    <property type="match status" value="1"/>
</dbReference>
<proteinExistence type="predicted"/>
<evidence type="ECO:0000313" key="9">
    <source>
        <dbReference type="EMBL" id="QDS96712.1"/>
    </source>
</evidence>
<dbReference type="InterPro" id="IPR011009">
    <property type="entry name" value="Kinase-like_dom_sf"/>
</dbReference>
<keyword evidence="7" id="KW-1133">Transmembrane helix</keyword>
<dbReference type="PROSITE" id="PS00108">
    <property type="entry name" value="PROTEIN_KINASE_ST"/>
    <property type="match status" value="1"/>
</dbReference>
<feature type="region of interest" description="Disordered" evidence="6">
    <location>
        <begin position="310"/>
        <end position="356"/>
    </location>
</feature>
<feature type="binding site" evidence="5">
    <location>
        <position position="38"/>
    </location>
    <ligand>
        <name>ATP</name>
        <dbReference type="ChEBI" id="CHEBI:30616"/>
    </ligand>
</feature>
<organism evidence="9 10">
    <name type="scientific">Roseimaritima multifibrata</name>
    <dbReference type="NCBI Taxonomy" id="1930274"/>
    <lineage>
        <taxon>Bacteria</taxon>
        <taxon>Pseudomonadati</taxon>
        <taxon>Planctomycetota</taxon>
        <taxon>Planctomycetia</taxon>
        <taxon>Pirellulales</taxon>
        <taxon>Pirellulaceae</taxon>
        <taxon>Roseimaritima</taxon>
    </lineage>
</organism>
<dbReference type="EMBL" id="CP036262">
    <property type="protein sequence ID" value="QDS96712.1"/>
    <property type="molecule type" value="Genomic_DNA"/>
</dbReference>
<keyword evidence="3 9" id="KW-0418">Kinase</keyword>
<reference evidence="9 10" key="1">
    <citation type="submission" date="2019-02" db="EMBL/GenBank/DDBJ databases">
        <title>Deep-cultivation of Planctomycetes and their phenomic and genomic characterization uncovers novel biology.</title>
        <authorList>
            <person name="Wiegand S."/>
            <person name="Jogler M."/>
            <person name="Boedeker C."/>
            <person name="Pinto D."/>
            <person name="Vollmers J."/>
            <person name="Rivas-Marin E."/>
            <person name="Kohn T."/>
            <person name="Peeters S.H."/>
            <person name="Heuer A."/>
            <person name="Rast P."/>
            <person name="Oberbeckmann S."/>
            <person name="Bunk B."/>
            <person name="Jeske O."/>
            <person name="Meyerdierks A."/>
            <person name="Storesund J.E."/>
            <person name="Kallscheuer N."/>
            <person name="Luecker S."/>
            <person name="Lage O.M."/>
            <person name="Pohl T."/>
            <person name="Merkel B.J."/>
            <person name="Hornburger P."/>
            <person name="Mueller R.-W."/>
            <person name="Bruemmer F."/>
            <person name="Labrenz M."/>
            <person name="Spormann A.M."/>
            <person name="Op den Camp H."/>
            <person name="Overmann J."/>
            <person name="Amann R."/>
            <person name="Jetten M.S.M."/>
            <person name="Mascher T."/>
            <person name="Medema M.H."/>
            <person name="Devos D.P."/>
            <person name="Kaster A.-K."/>
            <person name="Ovreas L."/>
            <person name="Rohde M."/>
            <person name="Galperin M.Y."/>
            <person name="Jogler C."/>
        </authorList>
    </citation>
    <scope>NUCLEOTIDE SEQUENCE [LARGE SCALE GENOMIC DNA]</scope>
    <source>
        <strain evidence="9 10">FF011L</strain>
    </source>
</reference>
<dbReference type="Proteomes" id="UP000320672">
    <property type="component" value="Chromosome"/>
</dbReference>
<dbReference type="Gene3D" id="3.30.200.20">
    <property type="entry name" value="Phosphorylase Kinase, domain 1"/>
    <property type="match status" value="1"/>
</dbReference>
<feature type="transmembrane region" description="Helical" evidence="7">
    <location>
        <begin position="383"/>
        <end position="407"/>
    </location>
</feature>
<dbReference type="InterPro" id="IPR008271">
    <property type="entry name" value="Ser/Thr_kinase_AS"/>
</dbReference>
<dbReference type="RefSeq" id="WP_145354801.1">
    <property type="nucleotide sequence ID" value="NZ_CP036262.1"/>
</dbReference>
<keyword evidence="7" id="KW-0812">Transmembrane</keyword>
<evidence type="ECO:0000256" key="7">
    <source>
        <dbReference type="SAM" id="Phobius"/>
    </source>
</evidence>
<feature type="domain" description="Protein kinase" evidence="8">
    <location>
        <begin position="9"/>
        <end position="266"/>
    </location>
</feature>
<dbReference type="PROSITE" id="PS50011">
    <property type="entry name" value="PROTEIN_KINASE_DOM"/>
    <property type="match status" value="1"/>
</dbReference>
<evidence type="ECO:0000256" key="6">
    <source>
        <dbReference type="SAM" id="MobiDB-lite"/>
    </source>
</evidence>
<dbReference type="SMART" id="SM00220">
    <property type="entry name" value="S_TKc"/>
    <property type="match status" value="1"/>
</dbReference>
<evidence type="ECO:0000259" key="8">
    <source>
        <dbReference type="PROSITE" id="PS50011"/>
    </source>
</evidence>
<dbReference type="PANTHER" id="PTHR43289:SF6">
    <property type="entry name" value="SERINE_THREONINE-PROTEIN KINASE NEKL-3"/>
    <property type="match status" value="1"/>
</dbReference>
<keyword evidence="10" id="KW-1185">Reference proteome</keyword>
<name>A0A517MPA8_9BACT</name>
<evidence type="ECO:0000313" key="10">
    <source>
        <dbReference type="Proteomes" id="UP000320672"/>
    </source>
</evidence>